<comment type="caution">
    <text evidence="1">The sequence shown here is derived from an EMBL/GenBank/DDBJ whole genome shotgun (WGS) entry which is preliminary data.</text>
</comment>
<sequence>MKINKEEIEGNPKINHSGLKLVVSLELLQYPSLELQQWNAVANQVPWVFPHVKRQLALESTCITGIGSILSFTYTCPLVHQCCSNMLLTILPGMLQHLFLLNPRTCSPAHHH</sequence>
<evidence type="ECO:0000313" key="2">
    <source>
        <dbReference type="Proteomes" id="UP001472677"/>
    </source>
</evidence>
<name>A0ABR2F8D4_9ROSI</name>
<proteinExistence type="predicted"/>
<accession>A0ABR2F8D4</accession>
<protein>
    <submittedName>
        <fullName evidence="1">Uncharacterized protein</fullName>
    </submittedName>
</protein>
<dbReference type="EMBL" id="JBBPBM010000007">
    <property type="protein sequence ID" value="KAK8574567.1"/>
    <property type="molecule type" value="Genomic_DNA"/>
</dbReference>
<evidence type="ECO:0000313" key="1">
    <source>
        <dbReference type="EMBL" id="KAK8574567.1"/>
    </source>
</evidence>
<organism evidence="1 2">
    <name type="scientific">Hibiscus sabdariffa</name>
    <name type="common">roselle</name>
    <dbReference type="NCBI Taxonomy" id="183260"/>
    <lineage>
        <taxon>Eukaryota</taxon>
        <taxon>Viridiplantae</taxon>
        <taxon>Streptophyta</taxon>
        <taxon>Embryophyta</taxon>
        <taxon>Tracheophyta</taxon>
        <taxon>Spermatophyta</taxon>
        <taxon>Magnoliopsida</taxon>
        <taxon>eudicotyledons</taxon>
        <taxon>Gunneridae</taxon>
        <taxon>Pentapetalae</taxon>
        <taxon>rosids</taxon>
        <taxon>malvids</taxon>
        <taxon>Malvales</taxon>
        <taxon>Malvaceae</taxon>
        <taxon>Malvoideae</taxon>
        <taxon>Hibiscus</taxon>
    </lineage>
</organism>
<gene>
    <name evidence="1" type="ORF">V6N12_062257</name>
</gene>
<reference evidence="1 2" key="1">
    <citation type="journal article" date="2024" name="G3 (Bethesda)">
        <title>Genome assembly of Hibiscus sabdariffa L. provides insights into metabolisms of medicinal natural products.</title>
        <authorList>
            <person name="Kim T."/>
        </authorList>
    </citation>
    <scope>NUCLEOTIDE SEQUENCE [LARGE SCALE GENOMIC DNA]</scope>
    <source>
        <strain evidence="1">TK-2024</strain>
        <tissue evidence="1">Old leaves</tissue>
    </source>
</reference>
<keyword evidence="2" id="KW-1185">Reference proteome</keyword>
<dbReference type="Proteomes" id="UP001472677">
    <property type="component" value="Unassembled WGS sequence"/>
</dbReference>